<protein>
    <recommendedName>
        <fullName evidence="4">DUF4148 domain-containing protein</fullName>
    </recommendedName>
</protein>
<evidence type="ECO:0008006" key="4">
    <source>
        <dbReference type="Google" id="ProtNLM"/>
    </source>
</evidence>
<accession>A0A6J5G7Z8</accession>
<dbReference type="AlphaFoldDB" id="A0A6J5G7Z8"/>
<evidence type="ECO:0000313" key="3">
    <source>
        <dbReference type="Proteomes" id="UP000494252"/>
    </source>
</evidence>
<feature type="region of interest" description="Disordered" evidence="1">
    <location>
        <begin position="176"/>
        <end position="215"/>
    </location>
</feature>
<gene>
    <name evidence="2" type="ORF">LMG27177_03457</name>
</gene>
<proteinExistence type="predicted"/>
<keyword evidence="3" id="KW-1185">Reference proteome</keyword>
<evidence type="ECO:0000313" key="2">
    <source>
        <dbReference type="EMBL" id="CAB3793552.1"/>
    </source>
</evidence>
<dbReference type="EMBL" id="CADIKI010000009">
    <property type="protein sequence ID" value="CAB3793552.1"/>
    <property type="molecule type" value="Genomic_DNA"/>
</dbReference>
<organism evidence="2 3">
    <name type="scientific">Paraburkholderia fynbosensis</name>
    <dbReference type="NCBI Taxonomy" id="1200993"/>
    <lineage>
        <taxon>Bacteria</taxon>
        <taxon>Pseudomonadati</taxon>
        <taxon>Pseudomonadota</taxon>
        <taxon>Betaproteobacteria</taxon>
        <taxon>Burkholderiales</taxon>
        <taxon>Burkholderiaceae</taxon>
        <taxon>Paraburkholderia</taxon>
    </lineage>
</organism>
<feature type="region of interest" description="Disordered" evidence="1">
    <location>
        <begin position="307"/>
        <end position="367"/>
    </location>
</feature>
<reference evidence="2 3" key="1">
    <citation type="submission" date="2020-04" db="EMBL/GenBank/DDBJ databases">
        <authorList>
            <person name="De Canck E."/>
        </authorList>
    </citation>
    <scope>NUCLEOTIDE SEQUENCE [LARGE SCALE GENOMIC DNA]</scope>
    <source>
        <strain evidence="2 3">LMG 27177</strain>
    </source>
</reference>
<name>A0A6J5G7Z8_9BURK</name>
<sequence>MTAASIVSIVADPLIIRGALRTPSHGTHGAMSIIGRGYVVYSEPGKVVFTGIVMGVLAIGAVLYVSESEDDGSPVDELDLASRDELAYSARGDVTSGAVMYGAVKSRSDSAASVTDRLRASRRSLLRDDVAAARAQPNEIRATREADGPVVEVKKRAQADQERRAFTVSQAEKAARAVEKAGRTPASSQVKSAHSRDSRMATRAHSNHVPSYTKNPRAAETVTAIPGAYSVRSGSVSAASALPHASESADVPHAMKAVENEPARHDAPLVPIAPLEEAPLQQPQPDVQPALSAPQTEPVAQALVQPRLVQTTPSGGVLPDLDGGPKSRAQVRAGIVHAREDGSLPAFGNPDPAGPGGAPNLTGAPRP</sequence>
<dbReference type="Proteomes" id="UP000494252">
    <property type="component" value="Unassembled WGS sequence"/>
</dbReference>
<evidence type="ECO:0000256" key="1">
    <source>
        <dbReference type="SAM" id="MobiDB-lite"/>
    </source>
</evidence>